<dbReference type="VEuPathDB" id="FungiDB:PSTT_04793"/>
<evidence type="ECO:0000313" key="8">
    <source>
        <dbReference type="Proteomes" id="UP000239156"/>
    </source>
</evidence>
<feature type="transmembrane region" description="Helical" evidence="6">
    <location>
        <begin position="139"/>
        <end position="162"/>
    </location>
</feature>
<evidence type="ECO:0000256" key="4">
    <source>
        <dbReference type="ARBA" id="ARBA00022989"/>
    </source>
</evidence>
<evidence type="ECO:0000256" key="5">
    <source>
        <dbReference type="ARBA" id="ARBA00023136"/>
    </source>
</evidence>
<dbReference type="PANTHER" id="PTHR13180">
    <property type="entry name" value="SMALL MEMBRANE PROTEIN-RELATED"/>
    <property type="match status" value="1"/>
</dbReference>
<feature type="non-terminal residue" evidence="7">
    <location>
        <position position="173"/>
    </location>
</feature>
<feature type="non-terminal residue" evidence="7">
    <location>
        <position position="1"/>
    </location>
</feature>
<dbReference type="InterPro" id="IPR007919">
    <property type="entry name" value="UPF0220"/>
</dbReference>
<sequence>PISLPQRKYDPTRLCLISFPKFDFGSRGRWVFFDACTLSATMKPSPESPFDPVPVHVTFTDWIPGLCSTVGMIIVNLIDKKRLISDGSAGISFSAHEGVAWKARLLLFMGFALMAGGLAGSITVLILKYAIPDWGTYDVTYWGVANVLQNLAVMICTVTIWLTQNTEEYEYQL</sequence>
<evidence type="ECO:0000313" key="7">
    <source>
        <dbReference type="EMBL" id="POW12034.1"/>
    </source>
</evidence>
<evidence type="ECO:0000256" key="1">
    <source>
        <dbReference type="ARBA" id="ARBA00004141"/>
    </source>
</evidence>
<keyword evidence="8" id="KW-1185">Reference proteome</keyword>
<keyword evidence="3 6" id="KW-0812">Transmembrane</keyword>
<dbReference type="AlphaFoldDB" id="A0A2S4VR67"/>
<keyword evidence="4 6" id="KW-1133">Transmembrane helix</keyword>
<proteinExistence type="inferred from homology"/>
<dbReference type="VEuPathDB" id="FungiDB:PSHT_03215"/>
<feature type="transmembrane region" description="Helical" evidence="6">
    <location>
        <begin position="105"/>
        <end position="127"/>
    </location>
</feature>
<gene>
    <name evidence="7" type="ORF">PSTT_04793</name>
</gene>
<protein>
    <submittedName>
        <fullName evidence="7">Uncharacterized protein</fullName>
    </submittedName>
</protein>
<evidence type="ECO:0000256" key="3">
    <source>
        <dbReference type="ARBA" id="ARBA00022692"/>
    </source>
</evidence>
<comment type="subcellular location">
    <subcellularLocation>
        <location evidence="1">Membrane</location>
        <topology evidence="1">Multi-pass membrane protein</topology>
    </subcellularLocation>
</comment>
<reference evidence="7" key="1">
    <citation type="submission" date="2017-12" db="EMBL/GenBank/DDBJ databases">
        <title>Gene loss provides genomic basis for host adaptation in cereal stripe rust fungi.</title>
        <authorList>
            <person name="Xia C."/>
        </authorList>
    </citation>
    <scope>NUCLEOTIDE SEQUENCE [LARGE SCALE GENOMIC DNA]</scope>
    <source>
        <strain evidence="7">93-210</strain>
    </source>
</reference>
<evidence type="ECO:0000256" key="6">
    <source>
        <dbReference type="SAM" id="Phobius"/>
    </source>
</evidence>
<dbReference type="GO" id="GO:0016020">
    <property type="term" value="C:membrane"/>
    <property type="evidence" value="ECO:0007669"/>
    <property type="project" value="UniProtKB-SubCell"/>
</dbReference>
<accession>A0A2S4VR67</accession>
<organism evidence="7 8">
    <name type="scientific">Puccinia striiformis</name>
    <dbReference type="NCBI Taxonomy" id="27350"/>
    <lineage>
        <taxon>Eukaryota</taxon>
        <taxon>Fungi</taxon>
        <taxon>Dikarya</taxon>
        <taxon>Basidiomycota</taxon>
        <taxon>Pucciniomycotina</taxon>
        <taxon>Pucciniomycetes</taxon>
        <taxon>Pucciniales</taxon>
        <taxon>Pucciniaceae</taxon>
        <taxon>Puccinia</taxon>
    </lineage>
</organism>
<dbReference type="Proteomes" id="UP000239156">
    <property type="component" value="Unassembled WGS sequence"/>
</dbReference>
<comment type="caution">
    <text evidence="7">The sequence shown here is derived from an EMBL/GenBank/DDBJ whole genome shotgun (WGS) entry which is preliminary data.</text>
</comment>
<name>A0A2S4VR67_9BASI</name>
<keyword evidence="5 6" id="KW-0472">Membrane</keyword>
<dbReference type="Pfam" id="PF05255">
    <property type="entry name" value="UPF0220"/>
    <property type="match status" value="1"/>
</dbReference>
<comment type="similarity">
    <text evidence="2">Belongs to the UPF0220 family.</text>
</comment>
<dbReference type="EMBL" id="PKSL01000034">
    <property type="protein sequence ID" value="POW12034.1"/>
    <property type="molecule type" value="Genomic_DNA"/>
</dbReference>
<evidence type="ECO:0000256" key="2">
    <source>
        <dbReference type="ARBA" id="ARBA00005335"/>
    </source>
</evidence>